<dbReference type="PANTHER" id="PTHR37563:SF2">
    <property type="entry name" value="PHYTANOYL-COA DIOXYGENASE FAMILY PROTEIN (AFU_ORTHOLOGUE AFUA_2G03330)"/>
    <property type="match status" value="1"/>
</dbReference>
<feature type="non-terminal residue" evidence="1">
    <location>
        <position position="338"/>
    </location>
</feature>
<dbReference type="PANTHER" id="PTHR37563">
    <property type="entry name" value="PHYTANOYL-COA DIOXYGENASE FAMILY PROTEIN (AFU_ORTHOLOGUE AFUA_2G03330)"/>
    <property type="match status" value="1"/>
</dbReference>
<dbReference type="Pfam" id="PF05721">
    <property type="entry name" value="PhyH"/>
    <property type="match status" value="1"/>
</dbReference>
<reference evidence="1" key="2">
    <citation type="submission" date="2021-08" db="EMBL/GenBank/DDBJ databases">
        <authorList>
            <person name="Gostincar C."/>
            <person name="Sun X."/>
            <person name="Song Z."/>
            <person name="Gunde-Cimerman N."/>
        </authorList>
    </citation>
    <scope>NUCLEOTIDE SEQUENCE</scope>
    <source>
        <strain evidence="1">EXF-8016</strain>
    </source>
</reference>
<keyword evidence="1" id="KW-0223">Dioxygenase</keyword>
<dbReference type="InterPro" id="IPR051961">
    <property type="entry name" value="Fungal_Metabolite_Diox"/>
</dbReference>
<keyword evidence="1" id="KW-0560">Oxidoreductase</keyword>
<evidence type="ECO:0000313" key="2">
    <source>
        <dbReference type="Proteomes" id="UP000767238"/>
    </source>
</evidence>
<dbReference type="AlphaFoldDB" id="A0A9P8GGI8"/>
<dbReference type="Gene3D" id="2.60.120.620">
    <property type="entry name" value="q2cbj1_9rhob like domain"/>
    <property type="match status" value="1"/>
</dbReference>
<protein>
    <submittedName>
        <fullName evidence="1">Phytanoyl-CoA dioxygenase family protein</fullName>
    </submittedName>
</protein>
<name>A0A9P8GGI8_AURME</name>
<dbReference type="OrthoDB" id="407832at2759"/>
<comment type="caution">
    <text evidence="1">The sequence shown here is derived from an EMBL/GenBank/DDBJ whole genome shotgun (WGS) entry which is preliminary data.</text>
</comment>
<evidence type="ECO:0000313" key="1">
    <source>
        <dbReference type="EMBL" id="KAH0218909.1"/>
    </source>
</evidence>
<gene>
    <name evidence="1" type="ORF">KCV03_g6205</name>
</gene>
<dbReference type="Proteomes" id="UP000767238">
    <property type="component" value="Unassembled WGS sequence"/>
</dbReference>
<accession>A0A9P8GGI8</accession>
<proteinExistence type="predicted"/>
<dbReference type="GO" id="GO:0051213">
    <property type="term" value="F:dioxygenase activity"/>
    <property type="evidence" value="ECO:0007669"/>
    <property type="project" value="UniProtKB-KW"/>
</dbReference>
<organism evidence="1 2">
    <name type="scientific">Aureobasidium melanogenum</name>
    <name type="common">Aureobasidium pullulans var. melanogenum</name>
    <dbReference type="NCBI Taxonomy" id="46634"/>
    <lineage>
        <taxon>Eukaryota</taxon>
        <taxon>Fungi</taxon>
        <taxon>Dikarya</taxon>
        <taxon>Ascomycota</taxon>
        <taxon>Pezizomycotina</taxon>
        <taxon>Dothideomycetes</taxon>
        <taxon>Dothideomycetidae</taxon>
        <taxon>Dothideales</taxon>
        <taxon>Saccotheciaceae</taxon>
        <taxon>Aureobasidium</taxon>
    </lineage>
</organism>
<dbReference type="SUPFAM" id="SSF51197">
    <property type="entry name" value="Clavaminate synthase-like"/>
    <property type="match status" value="1"/>
</dbReference>
<dbReference type="InterPro" id="IPR008775">
    <property type="entry name" value="Phytyl_CoA_dOase-like"/>
</dbReference>
<reference evidence="1" key="1">
    <citation type="journal article" date="2021" name="J Fungi (Basel)">
        <title>Virulence traits and population genomics of the black yeast Aureobasidium melanogenum.</title>
        <authorList>
            <person name="Cernosa A."/>
            <person name="Sun X."/>
            <person name="Gostincar C."/>
            <person name="Fang C."/>
            <person name="Gunde-Cimerman N."/>
            <person name="Song Z."/>
        </authorList>
    </citation>
    <scope>NUCLEOTIDE SEQUENCE</scope>
    <source>
        <strain evidence="1">EXF-8016</strain>
    </source>
</reference>
<sequence>MFPRQFIRTAPAITARRGWFGGRLQFTRKLSSTPITVAVTSEELIAKKLGWHNLELATRALHRDGLVVLKDVIEHTKLDALNKTMVQDALQLQALGDEGPFNYNKGNIQQDPPMTKSHFDSSIFLNSMATQVTTSVLGPKPRLTFMSGNSALPPVPGVTPQSQPVHTDADFDHPESPFALVVNIPLIDMDINNGSTEVWLGTHNITSLAAQEGKQGDRASGRIAKHLLEQRKQERGPCQPIVKKGSIIIRDLRLWHAGKPNFSNDVRVMLAMIHFAAWYRNAMKIEFSEDLETVLDREGSDLQIQRTLVPEQTIMDGYLNRGYGNSYNFDQESRLEHF</sequence>
<dbReference type="EMBL" id="JAHFYH010000045">
    <property type="protein sequence ID" value="KAH0218909.1"/>
    <property type="molecule type" value="Genomic_DNA"/>
</dbReference>